<proteinExistence type="predicted"/>
<protein>
    <submittedName>
        <fullName evidence="2">Uncharacterized protein</fullName>
    </submittedName>
</protein>
<dbReference type="RefSeq" id="WP_093015320.1">
    <property type="nucleotide sequence ID" value="NZ_FOXV01000017.1"/>
</dbReference>
<keyword evidence="1" id="KW-0732">Signal</keyword>
<feature type="signal peptide" evidence="1">
    <location>
        <begin position="1"/>
        <end position="22"/>
    </location>
</feature>
<reference evidence="3" key="1">
    <citation type="submission" date="2016-10" db="EMBL/GenBank/DDBJ databases">
        <authorList>
            <person name="Varghese N."/>
            <person name="Submissions S."/>
        </authorList>
    </citation>
    <scope>NUCLEOTIDE SEQUENCE [LARGE SCALE GENOMIC DNA]</scope>
    <source>
        <strain evidence="3">JCM 10271</strain>
    </source>
</reference>
<gene>
    <name evidence="2" type="ORF">SAMN05421853_11741</name>
</gene>
<evidence type="ECO:0000313" key="2">
    <source>
        <dbReference type="EMBL" id="SFQ66269.1"/>
    </source>
</evidence>
<dbReference type="STRING" id="93684.SAMN05421853_11741"/>
<accession>A0A1I6AC57</accession>
<evidence type="ECO:0000256" key="1">
    <source>
        <dbReference type="SAM" id="SignalP"/>
    </source>
</evidence>
<keyword evidence="3" id="KW-1185">Reference proteome</keyword>
<organism evidence="2 3">
    <name type="scientific">Roseivivax halotolerans</name>
    <dbReference type="NCBI Taxonomy" id="93684"/>
    <lineage>
        <taxon>Bacteria</taxon>
        <taxon>Pseudomonadati</taxon>
        <taxon>Pseudomonadota</taxon>
        <taxon>Alphaproteobacteria</taxon>
        <taxon>Rhodobacterales</taxon>
        <taxon>Roseobacteraceae</taxon>
        <taxon>Roseivivax</taxon>
    </lineage>
</organism>
<sequence length="109" mass="11488">MFIRSSALGLATLCLTGGAALASDAYTGTHNDPNSNFLYHEVRGVANYCPAGLQPVQIGGEICCGKPNAAPYVDRAGAVRKVYHRPAQSHAGVKGTYYAPEGEKGVTRY</sequence>
<dbReference type="EMBL" id="FOXV01000017">
    <property type="protein sequence ID" value="SFQ66269.1"/>
    <property type="molecule type" value="Genomic_DNA"/>
</dbReference>
<dbReference type="AlphaFoldDB" id="A0A1I6AC57"/>
<feature type="chain" id="PRO_5017179558" evidence="1">
    <location>
        <begin position="23"/>
        <end position="109"/>
    </location>
</feature>
<name>A0A1I6AC57_9RHOB</name>
<evidence type="ECO:0000313" key="3">
    <source>
        <dbReference type="Proteomes" id="UP000243106"/>
    </source>
</evidence>
<dbReference type="Proteomes" id="UP000243106">
    <property type="component" value="Unassembled WGS sequence"/>
</dbReference>